<dbReference type="InterPro" id="IPR029044">
    <property type="entry name" value="Nucleotide-diphossugar_trans"/>
</dbReference>
<evidence type="ECO:0000256" key="4">
    <source>
        <dbReference type="SAM" id="MobiDB-lite"/>
    </source>
</evidence>
<name>A0A5M6I3E6_9HYPH</name>
<feature type="region of interest" description="Disordered" evidence="4">
    <location>
        <begin position="616"/>
        <end position="641"/>
    </location>
</feature>
<dbReference type="InterPro" id="IPR037257">
    <property type="entry name" value="T2SS_E_N_sf"/>
</dbReference>
<comment type="similarity">
    <text evidence="1">Belongs to the glycosyltransferase 2 family.</text>
</comment>
<keyword evidence="5" id="KW-0812">Transmembrane</keyword>
<dbReference type="GO" id="GO:0016757">
    <property type="term" value="F:glycosyltransferase activity"/>
    <property type="evidence" value="ECO:0007669"/>
    <property type="project" value="UniProtKB-KW"/>
</dbReference>
<gene>
    <name evidence="6" type="ORF">F1193_05545</name>
</gene>
<organism evidence="6 7">
    <name type="scientific">Blastochloris sulfoviridis</name>
    <dbReference type="NCBI Taxonomy" id="50712"/>
    <lineage>
        <taxon>Bacteria</taxon>
        <taxon>Pseudomonadati</taxon>
        <taxon>Pseudomonadota</taxon>
        <taxon>Alphaproteobacteria</taxon>
        <taxon>Hyphomicrobiales</taxon>
        <taxon>Blastochloridaceae</taxon>
        <taxon>Blastochloris</taxon>
    </lineage>
</organism>
<reference evidence="6 7" key="1">
    <citation type="submission" date="2019-09" db="EMBL/GenBank/DDBJ databases">
        <title>Draft Whole-Genome sequence of Blastochloris sulfoviridis DSM 729.</title>
        <authorList>
            <person name="Meyer T.E."/>
            <person name="Kyndt J.A."/>
        </authorList>
    </citation>
    <scope>NUCLEOTIDE SEQUENCE [LARGE SCALE GENOMIC DNA]</scope>
    <source>
        <strain evidence="6 7">DSM 729</strain>
    </source>
</reference>
<feature type="transmembrane region" description="Helical" evidence="5">
    <location>
        <begin position="182"/>
        <end position="202"/>
    </location>
</feature>
<dbReference type="OrthoDB" id="7431422at2"/>
<evidence type="ECO:0000256" key="2">
    <source>
        <dbReference type="ARBA" id="ARBA00022676"/>
    </source>
</evidence>
<dbReference type="PANTHER" id="PTHR43630">
    <property type="entry name" value="POLY-BETA-1,6-N-ACETYL-D-GLUCOSAMINE SYNTHASE"/>
    <property type="match status" value="1"/>
</dbReference>
<evidence type="ECO:0000256" key="1">
    <source>
        <dbReference type="ARBA" id="ARBA00006739"/>
    </source>
</evidence>
<accession>A0A5M6I3E6</accession>
<comment type="caution">
    <text evidence="6">The sequence shown here is derived from an EMBL/GenBank/DDBJ whole genome shotgun (WGS) entry which is preliminary data.</text>
</comment>
<dbReference type="Pfam" id="PF13641">
    <property type="entry name" value="Glyco_tranf_2_3"/>
    <property type="match status" value="1"/>
</dbReference>
<dbReference type="RefSeq" id="WP_150096692.1">
    <property type="nucleotide sequence ID" value="NZ_VWPL01000007.1"/>
</dbReference>
<feature type="transmembrane region" description="Helical" evidence="5">
    <location>
        <begin position="534"/>
        <end position="560"/>
    </location>
</feature>
<evidence type="ECO:0000256" key="5">
    <source>
        <dbReference type="SAM" id="Phobius"/>
    </source>
</evidence>
<dbReference type="SUPFAM" id="SSF53448">
    <property type="entry name" value="Nucleotide-diphospho-sugar transferases"/>
    <property type="match status" value="1"/>
</dbReference>
<sequence length="641" mass="68843">MSAENSGAWPRQARLAGLPVELVPMIGTLPLATLFDAAARAERIGVGGDEALVGAGIIGRDAYMRRLAAWLGLHFAALDGADDRPDDLAPRPQALAAGFVAIRRTPSGLLIAAAPQGRRIRDLVRLARALPATGTTLCLTSPARLEAYVLRRAGRRLAEAAAFDLKRRAPDLSAAVRRRRRYLPAAIGGGIILAALTAAGVAEAVVQILLSFVFLGWIALRGVALMHPDDARAPRLACPDCDLPRYTIVVPLYHEAAMVAPLLGALGALDYPPEKLDILLAVEADDDETLAAIEAAGAPPHVRVVVSPAPGPRTKPKALNAALPFARGEHLVVYDAEDRPEPGQLRQAVAAFRKGGPALACVQARLAIDNARDGWLTRLFAGEYAGQFDVLLPMVSAHRLPVPLGGTSNHFRADVLRRIGGWDAFNVTEDADLGIRLARFGWQTGLIASTTWEEAPRRLPAWLKQRTRWFKGWMQTWLVHMRQPRRLLGELGLTGFLAFQLMIGGSVLSALVHPLFVLVLALQAARGGAAASDAIGVVLTGLAVATLTFGYLTSAALVLAGLARRRLLSIGWVAATMPVYWLLLSAAAWRAAWQLAVDPFRWEKTEHGFALTSVRTKPAPQEARTRDKRRIGDDALAQKAG</sequence>
<dbReference type="EMBL" id="VWPL01000007">
    <property type="protein sequence ID" value="KAA5602369.1"/>
    <property type="molecule type" value="Genomic_DNA"/>
</dbReference>
<keyword evidence="5" id="KW-1133">Transmembrane helix</keyword>
<protein>
    <submittedName>
        <fullName evidence="6">Glycosyltransferase</fullName>
    </submittedName>
</protein>
<evidence type="ECO:0000313" key="7">
    <source>
        <dbReference type="Proteomes" id="UP000323886"/>
    </source>
</evidence>
<proteinExistence type="inferred from homology"/>
<feature type="transmembrane region" description="Helical" evidence="5">
    <location>
        <begin position="208"/>
        <end position="226"/>
    </location>
</feature>
<evidence type="ECO:0000256" key="3">
    <source>
        <dbReference type="ARBA" id="ARBA00022679"/>
    </source>
</evidence>
<dbReference type="SUPFAM" id="SSF160246">
    <property type="entry name" value="EspE N-terminal domain-like"/>
    <property type="match status" value="1"/>
</dbReference>
<keyword evidence="5" id="KW-0472">Membrane</keyword>
<evidence type="ECO:0000313" key="6">
    <source>
        <dbReference type="EMBL" id="KAA5602369.1"/>
    </source>
</evidence>
<keyword evidence="2" id="KW-0328">Glycosyltransferase</keyword>
<keyword evidence="3 6" id="KW-0808">Transferase</keyword>
<dbReference type="Gene3D" id="3.90.550.10">
    <property type="entry name" value="Spore Coat Polysaccharide Biosynthesis Protein SpsA, Chain A"/>
    <property type="match status" value="1"/>
</dbReference>
<dbReference type="Proteomes" id="UP000323886">
    <property type="component" value="Unassembled WGS sequence"/>
</dbReference>
<dbReference type="AlphaFoldDB" id="A0A5M6I3E6"/>
<feature type="transmembrane region" description="Helical" evidence="5">
    <location>
        <begin position="567"/>
        <end position="589"/>
    </location>
</feature>
<feature type="transmembrane region" description="Helical" evidence="5">
    <location>
        <begin position="491"/>
        <end position="522"/>
    </location>
</feature>
<dbReference type="PANTHER" id="PTHR43630:SF1">
    <property type="entry name" value="POLY-BETA-1,6-N-ACETYL-D-GLUCOSAMINE SYNTHASE"/>
    <property type="match status" value="1"/>
</dbReference>
<dbReference type="CDD" id="cd06427">
    <property type="entry name" value="CESA_like_2"/>
    <property type="match status" value="1"/>
</dbReference>
<keyword evidence="7" id="KW-1185">Reference proteome</keyword>